<evidence type="ECO:0000256" key="1">
    <source>
        <dbReference type="ARBA" id="ARBA00022723"/>
    </source>
</evidence>
<keyword evidence="6" id="KW-1185">Reference proteome</keyword>
<accession>A0A5C4SIV1</accession>
<keyword evidence="3 4" id="KW-0460">Magnesium</keyword>
<dbReference type="GO" id="GO:0046872">
    <property type="term" value="F:metal ion binding"/>
    <property type="evidence" value="ECO:0007669"/>
    <property type="project" value="UniProtKB-KW"/>
</dbReference>
<dbReference type="RefSeq" id="WP_158293212.1">
    <property type="nucleotide sequence ID" value="NZ_CP074074.1"/>
</dbReference>
<reference evidence="5 6" key="1">
    <citation type="submission" date="2019-05" db="EMBL/GenBank/DDBJ databases">
        <title>Tamlana fucoidanivorans sp. nov., isolated from the surface of algae collected from Fujian province in China.</title>
        <authorList>
            <person name="Li J."/>
        </authorList>
    </citation>
    <scope>NUCLEOTIDE SEQUENCE [LARGE SCALE GENOMIC DNA]</scope>
    <source>
        <strain evidence="5 6">CW2-9</strain>
    </source>
</reference>
<feature type="binding site" evidence="4">
    <location>
        <position position="220"/>
    </location>
    <ligand>
        <name>Mg(2+)</name>
        <dbReference type="ChEBI" id="CHEBI:18420"/>
        <label>2</label>
    </ligand>
</feature>
<feature type="binding site" evidence="4">
    <location>
        <position position="85"/>
    </location>
    <ligand>
        <name>Mg(2+)</name>
        <dbReference type="ChEBI" id="CHEBI:18420"/>
        <label>1</label>
        <note>catalytic</note>
    </ligand>
</feature>
<dbReference type="PANTHER" id="PTHR20854:SF4">
    <property type="entry name" value="INOSITOL-1-MONOPHOSPHATASE-RELATED"/>
    <property type="match status" value="1"/>
</dbReference>
<dbReference type="Pfam" id="PF00459">
    <property type="entry name" value="Inositol_P"/>
    <property type="match status" value="1"/>
</dbReference>
<dbReference type="InterPro" id="IPR020583">
    <property type="entry name" value="Inositol_monoP_metal-BS"/>
</dbReference>
<feature type="binding site" evidence="4">
    <location>
        <position position="64"/>
    </location>
    <ligand>
        <name>Mg(2+)</name>
        <dbReference type="ChEBI" id="CHEBI:18420"/>
        <label>1</label>
        <note>catalytic</note>
    </ligand>
</feature>
<dbReference type="PRINTS" id="PR00377">
    <property type="entry name" value="IMPHPHTASES"/>
</dbReference>
<dbReference type="PROSITE" id="PS00629">
    <property type="entry name" value="IMP_1"/>
    <property type="match status" value="1"/>
</dbReference>
<dbReference type="SUPFAM" id="SSF56655">
    <property type="entry name" value="Carbohydrate phosphatase"/>
    <property type="match status" value="1"/>
</dbReference>
<comment type="cofactor">
    <cofactor evidence="4">
        <name>Mg(2+)</name>
        <dbReference type="ChEBI" id="CHEBI:18420"/>
    </cofactor>
</comment>
<dbReference type="OrthoDB" id="9772456at2"/>
<dbReference type="AlphaFoldDB" id="A0A5C4SIV1"/>
<evidence type="ECO:0000256" key="2">
    <source>
        <dbReference type="ARBA" id="ARBA00022801"/>
    </source>
</evidence>
<name>A0A5C4SIV1_9FLAO</name>
<dbReference type="Gene3D" id="3.30.540.10">
    <property type="entry name" value="Fructose-1,6-Bisphosphatase, subunit A, domain 1"/>
    <property type="match status" value="1"/>
</dbReference>
<evidence type="ECO:0000256" key="3">
    <source>
        <dbReference type="ARBA" id="ARBA00022842"/>
    </source>
</evidence>
<dbReference type="Proteomes" id="UP000308713">
    <property type="component" value="Unassembled WGS sequence"/>
</dbReference>
<comment type="caution">
    <text evidence="5">The sequence shown here is derived from an EMBL/GenBank/DDBJ whole genome shotgun (WGS) entry which is preliminary data.</text>
</comment>
<dbReference type="PANTHER" id="PTHR20854">
    <property type="entry name" value="INOSITOL MONOPHOSPHATASE"/>
    <property type="match status" value="1"/>
</dbReference>
<feature type="binding site" evidence="4">
    <location>
        <position position="82"/>
    </location>
    <ligand>
        <name>Mg(2+)</name>
        <dbReference type="ChEBI" id="CHEBI:18420"/>
        <label>1</label>
        <note>catalytic</note>
    </ligand>
</feature>
<sequence length="285" mass="31485">MAAAKIAGNFIHNYNKDNLKVLRKESGTSQASQVVTEVDLKCESLILNILKPTIKTYDLGLLTEESVDTKSRLEKDYFWCIDPLDGTLPFTESRSGYAVSIALVSKQGISQIGVVFDPVNQNLYHAIINQGAFKNHTPWHIASNTPHTLSFYFNGSFKTQTHFNDVTSKLNEVASHFGTNNITCMPVLGAVMNACQALEHMPSCFFAFPKREDGNGSIWDYAATACIYKEIGAYVGDIFGSPLHLNSKTSTFMNARGILFASNKNLGLAIQHMYTAYFQNSIGNV</sequence>
<dbReference type="GO" id="GO:0006020">
    <property type="term" value="P:inositol metabolic process"/>
    <property type="evidence" value="ECO:0007669"/>
    <property type="project" value="TreeGrafter"/>
</dbReference>
<dbReference type="Gene3D" id="3.40.190.80">
    <property type="match status" value="1"/>
</dbReference>
<dbReference type="GO" id="GO:0007165">
    <property type="term" value="P:signal transduction"/>
    <property type="evidence" value="ECO:0007669"/>
    <property type="project" value="TreeGrafter"/>
</dbReference>
<protein>
    <submittedName>
        <fullName evidence="5">Inositol monophosphatase</fullName>
    </submittedName>
</protein>
<proteinExistence type="predicted"/>
<feature type="binding site" evidence="4">
    <location>
        <position position="84"/>
    </location>
    <ligand>
        <name>Mg(2+)</name>
        <dbReference type="ChEBI" id="CHEBI:18420"/>
        <label>1</label>
        <note>catalytic</note>
    </ligand>
</feature>
<keyword evidence="1 4" id="KW-0479">Metal-binding</keyword>
<keyword evidence="2" id="KW-0378">Hydrolase</keyword>
<gene>
    <name evidence="5" type="ORF">FGF67_10920</name>
</gene>
<organism evidence="5 6">
    <name type="scientific">Allotamlana fucoidanivorans</name>
    <dbReference type="NCBI Taxonomy" id="2583814"/>
    <lineage>
        <taxon>Bacteria</taxon>
        <taxon>Pseudomonadati</taxon>
        <taxon>Bacteroidota</taxon>
        <taxon>Flavobacteriia</taxon>
        <taxon>Flavobacteriales</taxon>
        <taxon>Flavobacteriaceae</taxon>
        <taxon>Allotamlana</taxon>
    </lineage>
</organism>
<dbReference type="GO" id="GO:0008934">
    <property type="term" value="F:inositol monophosphate 1-phosphatase activity"/>
    <property type="evidence" value="ECO:0007669"/>
    <property type="project" value="TreeGrafter"/>
</dbReference>
<dbReference type="EMBL" id="VDCS01000010">
    <property type="protein sequence ID" value="TNJ43425.1"/>
    <property type="molecule type" value="Genomic_DNA"/>
</dbReference>
<evidence type="ECO:0000313" key="6">
    <source>
        <dbReference type="Proteomes" id="UP000308713"/>
    </source>
</evidence>
<evidence type="ECO:0000313" key="5">
    <source>
        <dbReference type="EMBL" id="TNJ43425.1"/>
    </source>
</evidence>
<dbReference type="InterPro" id="IPR000760">
    <property type="entry name" value="Inositol_monophosphatase-like"/>
</dbReference>
<evidence type="ECO:0000256" key="4">
    <source>
        <dbReference type="PIRSR" id="PIRSR600760-2"/>
    </source>
</evidence>